<evidence type="ECO:0000313" key="3">
    <source>
        <dbReference type="Proteomes" id="UP000248340"/>
    </source>
</evidence>
<evidence type="ECO:0000313" key="2">
    <source>
        <dbReference type="EMBL" id="PYH85134.1"/>
    </source>
</evidence>
<protein>
    <submittedName>
        <fullName evidence="2">Uncharacterized protein</fullName>
    </submittedName>
</protein>
<dbReference type="EMBL" id="KZ821681">
    <property type="protein sequence ID" value="PYH85134.1"/>
    <property type="molecule type" value="Genomic_DNA"/>
</dbReference>
<gene>
    <name evidence="2" type="ORF">BO82DRAFT_425735</name>
</gene>
<dbReference type="RefSeq" id="XP_025495334.1">
    <property type="nucleotide sequence ID" value="XM_025640340.1"/>
</dbReference>
<proteinExistence type="predicted"/>
<name>A0A319CIW5_9EURO</name>
<dbReference type="AlphaFoldDB" id="A0A319CIW5"/>
<dbReference type="OrthoDB" id="10380075at2759"/>
<dbReference type="VEuPathDB" id="FungiDB:BO82DRAFT_425735"/>
<dbReference type="GeneID" id="37143082"/>
<reference evidence="2 3" key="1">
    <citation type="submission" date="2016-12" db="EMBL/GenBank/DDBJ databases">
        <title>The genomes of Aspergillus section Nigri reveals drivers in fungal speciation.</title>
        <authorList>
            <consortium name="DOE Joint Genome Institute"/>
            <person name="Vesth T.C."/>
            <person name="Nybo J."/>
            <person name="Theobald S."/>
            <person name="Brandl J."/>
            <person name="Frisvad J.C."/>
            <person name="Nielsen K.F."/>
            <person name="Lyhne E.K."/>
            <person name="Kogle M.E."/>
            <person name="Kuo A."/>
            <person name="Riley R."/>
            <person name="Clum A."/>
            <person name="Nolan M."/>
            <person name="Lipzen A."/>
            <person name="Salamov A."/>
            <person name="Henrissat B."/>
            <person name="Wiebenga A."/>
            <person name="De Vries R.P."/>
            <person name="Grigoriev I.V."/>
            <person name="Mortensen U.H."/>
            <person name="Andersen M.R."/>
            <person name="Baker S.E."/>
        </authorList>
    </citation>
    <scope>NUCLEOTIDE SEQUENCE [LARGE SCALE GENOMIC DNA]</scope>
    <source>
        <strain evidence="2 3">CBS 121591</strain>
    </source>
</reference>
<feature type="region of interest" description="Disordered" evidence="1">
    <location>
        <begin position="134"/>
        <end position="160"/>
    </location>
</feature>
<sequence length="215" mass="24418">MPNHVEPTITQTTPHGEVTIYAMTLTPGGTYIVVIESRDPRFKADNWGPALEILQERWRSKREEYDERQEYRDSPMGGMIRVDGRFRLYRESLAADGGTGPARRCNHHGRNEFPEFGPHVDPVENLHPLLKFLRSLHPSPPRGDASQGEGGESDQEDGPRFTLEECVRSLTLRLQARGQRAGEPYQVMLQKRSQTGSRNCHRESLQPFGLLLKSS</sequence>
<feature type="region of interest" description="Disordered" evidence="1">
    <location>
        <begin position="177"/>
        <end position="215"/>
    </location>
</feature>
<keyword evidence="3" id="KW-1185">Reference proteome</keyword>
<evidence type="ECO:0000256" key="1">
    <source>
        <dbReference type="SAM" id="MobiDB-lite"/>
    </source>
</evidence>
<accession>A0A319CIW5</accession>
<dbReference type="Proteomes" id="UP000248340">
    <property type="component" value="Unassembled WGS sequence"/>
</dbReference>
<organism evidence="2 3">
    <name type="scientific">Aspergillus uvarum CBS 121591</name>
    <dbReference type="NCBI Taxonomy" id="1448315"/>
    <lineage>
        <taxon>Eukaryota</taxon>
        <taxon>Fungi</taxon>
        <taxon>Dikarya</taxon>
        <taxon>Ascomycota</taxon>
        <taxon>Pezizomycotina</taxon>
        <taxon>Eurotiomycetes</taxon>
        <taxon>Eurotiomycetidae</taxon>
        <taxon>Eurotiales</taxon>
        <taxon>Aspergillaceae</taxon>
        <taxon>Aspergillus</taxon>
        <taxon>Aspergillus subgen. Circumdati</taxon>
    </lineage>
</organism>